<evidence type="ECO:0000256" key="5">
    <source>
        <dbReference type="ARBA" id="ARBA00022989"/>
    </source>
</evidence>
<feature type="transmembrane region" description="Helical" evidence="12">
    <location>
        <begin position="342"/>
        <end position="365"/>
    </location>
</feature>
<keyword evidence="6 11" id="KW-0040">ANK repeat</keyword>
<feature type="repeat" description="ANK" evidence="11">
    <location>
        <begin position="95"/>
        <end position="127"/>
    </location>
</feature>
<proteinExistence type="inferred from homology"/>
<dbReference type="Pfam" id="PF13857">
    <property type="entry name" value="Ank_5"/>
    <property type="match status" value="1"/>
</dbReference>
<feature type="transmembrane region" description="Helical" evidence="12">
    <location>
        <begin position="371"/>
        <end position="394"/>
    </location>
</feature>
<keyword evidence="4" id="KW-0677">Repeat</keyword>
<evidence type="ECO:0000256" key="12">
    <source>
        <dbReference type="RuleBase" id="RU079119"/>
    </source>
</evidence>
<evidence type="ECO:0000256" key="11">
    <source>
        <dbReference type="PROSITE-ProRule" id="PRU00023"/>
    </source>
</evidence>
<evidence type="ECO:0000313" key="16">
    <source>
        <dbReference type="Proteomes" id="UP000242146"/>
    </source>
</evidence>
<name>A0A1X2GLI9_9FUNG</name>
<sequence>MVENAEDKKPLLSETLDEDAGDLSTLPRQPAHVMPTTEVAGTPVHAQIAVAHVSVHDVDEHGNSALHYAVVSHSEACAKYLIDVGATVDLPTGDLKATPLHWACKQGRLDMVHRLIKEGASCQLKDAQGFNALHLAVHSSNSMLVLYLLYLDKVDVDVADAIGGHTALMWAAYQGQPMMCHLLLKFGANVHASDHTGLSPLHWAVVRGHRACIRKMLEYGADASAKDHSGKSVMDFVREKQLIPVWQRAVLEFDILAESKPELQSRIGAYSESAPSHMAKRTVNQIVYVLPFITLALALRCLVLFPWYMGLPMAALCFVGMHLLIIKKLLPIPHNEALWKTPYFSSIFQSSAFWVLVTWACVIVPDTAYMIVTHLIFMVSFFTAVYHFFIAVMADPGFIDNKPNRSEQQQVVWNLADDYKFDIRHFCVTCLIRKPVRSKHCKICNRCVAKFDHHCPWIYNCIGANNHRSFLIFVATMVIAIITFTALAFEYLITVSPMNYHESDGTCFLGKTLCGMFEFDTWTLSLTAWVLLQLSWSVFLLGVQLYQIAVATTTNESANAHRYEYLNEGAAIGGGTAGSDGPDPLLPLANGAAPAAHHHHGHGKGFLGMLPCIQLFAGARALHKHRRQQRNTRQRQTNPFDHGCVNNCLEFWTDDGSQQHGIDWHKVYTVQDVVHQYQSQDFPMA</sequence>
<accession>A0A1X2GLI9</accession>
<evidence type="ECO:0000256" key="8">
    <source>
        <dbReference type="ARBA" id="ARBA00023139"/>
    </source>
</evidence>
<protein>
    <recommendedName>
        <fullName evidence="12">Palmitoyltransferase</fullName>
        <ecNumber evidence="12">2.3.1.225</ecNumber>
    </recommendedName>
</protein>
<comment type="caution">
    <text evidence="15">The sequence shown here is derived from an EMBL/GenBank/DDBJ whole genome shotgun (WGS) entry which is preliminary data.</text>
</comment>
<comment type="subcellular location">
    <subcellularLocation>
        <location evidence="1">Membrane</location>
        <topology evidence="1">Multi-pass membrane protein</topology>
    </subcellularLocation>
</comment>
<feature type="region of interest" description="Disordered" evidence="13">
    <location>
        <begin position="1"/>
        <end position="22"/>
    </location>
</feature>
<dbReference type="InterPro" id="IPR036770">
    <property type="entry name" value="Ankyrin_rpt-contain_sf"/>
</dbReference>
<dbReference type="EMBL" id="MCGT01000009">
    <property type="protein sequence ID" value="ORX56725.1"/>
    <property type="molecule type" value="Genomic_DNA"/>
</dbReference>
<gene>
    <name evidence="15" type="ORF">DM01DRAFT_1362284</name>
</gene>
<feature type="compositionally biased region" description="Basic and acidic residues" evidence="13">
    <location>
        <begin position="1"/>
        <end position="11"/>
    </location>
</feature>
<keyword evidence="12" id="KW-0808">Transferase</keyword>
<reference evidence="15 16" key="1">
    <citation type="submission" date="2016-07" db="EMBL/GenBank/DDBJ databases">
        <title>Pervasive Adenine N6-methylation of Active Genes in Fungi.</title>
        <authorList>
            <consortium name="DOE Joint Genome Institute"/>
            <person name="Mondo S.J."/>
            <person name="Dannebaum R.O."/>
            <person name="Kuo R.C."/>
            <person name="Labutti K."/>
            <person name="Haridas S."/>
            <person name="Kuo A."/>
            <person name="Salamov A."/>
            <person name="Ahrendt S.R."/>
            <person name="Lipzen A."/>
            <person name="Sullivan W."/>
            <person name="Andreopoulos W.B."/>
            <person name="Clum A."/>
            <person name="Lindquist E."/>
            <person name="Daum C."/>
            <person name="Ramamoorthy G.K."/>
            <person name="Gryganskyi A."/>
            <person name="Culley D."/>
            <person name="Magnuson J.K."/>
            <person name="James T.Y."/>
            <person name="O'Malley M.A."/>
            <person name="Stajich J.E."/>
            <person name="Spatafora J.W."/>
            <person name="Visel A."/>
            <person name="Grigoriev I.V."/>
        </authorList>
    </citation>
    <scope>NUCLEOTIDE SEQUENCE [LARGE SCALE GENOMIC DNA]</scope>
    <source>
        <strain evidence="15 16">NRRL 3301</strain>
    </source>
</reference>
<dbReference type="GO" id="GO:0016020">
    <property type="term" value="C:membrane"/>
    <property type="evidence" value="ECO:0007669"/>
    <property type="project" value="UniProtKB-SubCell"/>
</dbReference>
<keyword evidence="5 12" id="KW-1133">Transmembrane helix</keyword>
<dbReference type="PROSITE" id="PS50297">
    <property type="entry name" value="ANK_REP_REGION"/>
    <property type="match status" value="4"/>
</dbReference>
<keyword evidence="8" id="KW-0564">Palmitate</keyword>
<feature type="repeat" description="ANK" evidence="11">
    <location>
        <begin position="128"/>
        <end position="161"/>
    </location>
</feature>
<evidence type="ECO:0000256" key="1">
    <source>
        <dbReference type="ARBA" id="ARBA00004141"/>
    </source>
</evidence>
<dbReference type="GO" id="GO:0019706">
    <property type="term" value="F:protein-cysteine S-palmitoyltransferase activity"/>
    <property type="evidence" value="ECO:0007669"/>
    <property type="project" value="UniProtKB-EC"/>
</dbReference>
<feature type="transmembrane region" description="Helical" evidence="12">
    <location>
        <begin position="286"/>
        <end position="305"/>
    </location>
</feature>
<keyword evidence="16" id="KW-1185">Reference proteome</keyword>
<dbReference type="SUPFAM" id="SSF48403">
    <property type="entry name" value="Ankyrin repeat"/>
    <property type="match status" value="1"/>
</dbReference>
<comment type="similarity">
    <text evidence="2">Belongs to the DHHC palmitoyltransferase family. AKR/ZDHHC17 subfamily.</text>
</comment>
<dbReference type="STRING" id="101127.A0A1X2GLI9"/>
<dbReference type="OrthoDB" id="6781668at2759"/>
<evidence type="ECO:0000256" key="2">
    <source>
        <dbReference type="ARBA" id="ARBA00010104"/>
    </source>
</evidence>
<evidence type="ECO:0000256" key="6">
    <source>
        <dbReference type="ARBA" id="ARBA00023043"/>
    </source>
</evidence>
<evidence type="ECO:0000256" key="3">
    <source>
        <dbReference type="ARBA" id="ARBA00022692"/>
    </source>
</evidence>
<dbReference type="PROSITE" id="PS50216">
    <property type="entry name" value="DHHC"/>
    <property type="match status" value="1"/>
</dbReference>
<feature type="repeat" description="ANK" evidence="11">
    <location>
        <begin position="163"/>
        <end position="195"/>
    </location>
</feature>
<evidence type="ECO:0000256" key="13">
    <source>
        <dbReference type="SAM" id="MobiDB-lite"/>
    </source>
</evidence>
<dbReference type="SMART" id="SM00248">
    <property type="entry name" value="ANK"/>
    <property type="match status" value="5"/>
</dbReference>
<feature type="transmembrane region" description="Helical" evidence="12">
    <location>
        <begin position="311"/>
        <end position="330"/>
    </location>
</feature>
<evidence type="ECO:0000256" key="7">
    <source>
        <dbReference type="ARBA" id="ARBA00023136"/>
    </source>
</evidence>
<keyword evidence="12" id="KW-0012">Acyltransferase</keyword>
<comment type="domain">
    <text evidence="12">The DHHC domain is required for palmitoyltransferase activity.</text>
</comment>
<comment type="catalytic activity">
    <reaction evidence="10 12">
        <text>L-cysteinyl-[protein] + hexadecanoyl-CoA = S-hexadecanoyl-L-cysteinyl-[protein] + CoA</text>
        <dbReference type="Rhea" id="RHEA:36683"/>
        <dbReference type="Rhea" id="RHEA-COMP:10131"/>
        <dbReference type="Rhea" id="RHEA-COMP:11032"/>
        <dbReference type="ChEBI" id="CHEBI:29950"/>
        <dbReference type="ChEBI" id="CHEBI:57287"/>
        <dbReference type="ChEBI" id="CHEBI:57379"/>
        <dbReference type="ChEBI" id="CHEBI:74151"/>
        <dbReference type="EC" id="2.3.1.225"/>
    </reaction>
</comment>
<dbReference type="Pfam" id="PF01529">
    <property type="entry name" value="DHHC"/>
    <property type="match status" value="1"/>
</dbReference>
<evidence type="ECO:0000313" key="15">
    <source>
        <dbReference type="EMBL" id="ORX56725.1"/>
    </source>
</evidence>
<dbReference type="PANTHER" id="PTHR24161:SF85">
    <property type="entry name" value="PALMITOYLTRANSFERASE HIP14"/>
    <property type="match status" value="1"/>
</dbReference>
<dbReference type="EC" id="2.3.1.225" evidence="12"/>
<feature type="domain" description="Palmitoyltransferase DHHC" evidence="14">
    <location>
        <begin position="421"/>
        <end position="559"/>
    </location>
</feature>
<dbReference type="Proteomes" id="UP000242146">
    <property type="component" value="Unassembled WGS sequence"/>
</dbReference>
<keyword evidence="3 12" id="KW-0812">Transmembrane</keyword>
<feature type="repeat" description="ANK" evidence="11">
    <location>
        <begin position="61"/>
        <end position="93"/>
    </location>
</feature>
<dbReference type="InterPro" id="IPR002110">
    <property type="entry name" value="Ankyrin_rpt"/>
</dbReference>
<keyword evidence="7 12" id="KW-0472">Membrane</keyword>
<dbReference type="PANTHER" id="PTHR24161">
    <property type="entry name" value="ANK_REP_REGION DOMAIN-CONTAINING PROTEIN-RELATED"/>
    <property type="match status" value="1"/>
</dbReference>
<keyword evidence="9" id="KW-0449">Lipoprotein</keyword>
<organism evidence="15 16">
    <name type="scientific">Hesseltinella vesiculosa</name>
    <dbReference type="NCBI Taxonomy" id="101127"/>
    <lineage>
        <taxon>Eukaryota</taxon>
        <taxon>Fungi</taxon>
        <taxon>Fungi incertae sedis</taxon>
        <taxon>Mucoromycota</taxon>
        <taxon>Mucoromycotina</taxon>
        <taxon>Mucoromycetes</taxon>
        <taxon>Mucorales</taxon>
        <taxon>Cunninghamellaceae</taxon>
        <taxon>Hesseltinella</taxon>
    </lineage>
</organism>
<feature type="transmembrane region" description="Helical" evidence="12">
    <location>
        <begin position="470"/>
        <end position="493"/>
    </location>
</feature>
<feature type="repeat" description="ANK" evidence="11">
    <location>
        <begin position="196"/>
        <end position="228"/>
    </location>
</feature>
<evidence type="ECO:0000256" key="9">
    <source>
        <dbReference type="ARBA" id="ARBA00023288"/>
    </source>
</evidence>
<dbReference type="PROSITE" id="PS50088">
    <property type="entry name" value="ANK_REPEAT"/>
    <property type="match status" value="5"/>
</dbReference>
<feature type="transmembrane region" description="Helical" evidence="12">
    <location>
        <begin position="526"/>
        <end position="546"/>
    </location>
</feature>
<dbReference type="InterPro" id="IPR001594">
    <property type="entry name" value="Palmitoyltrfase_DHHC"/>
</dbReference>
<dbReference type="Pfam" id="PF12796">
    <property type="entry name" value="Ank_2"/>
    <property type="match status" value="1"/>
</dbReference>
<evidence type="ECO:0000256" key="4">
    <source>
        <dbReference type="ARBA" id="ARBA00022737"/>
    </source>
</evidence>
<dbReference type="Gene3D" id="1.25.40.20">
    <property type="entry name" value="Ankyrin repeat-containing domain"/>
    <property type="match status" value="1"/>
</dbReference>
<dbReference type="AlphaFoldDB" id="A0A1X2GLI9"/>
<evidence type="ECO:0000256" key="10">
    <source>
        <dbReference type="ARBA" id="ARBA00048048"/>
    </source>
</evidence>
<evidence type="ECO:0000259" key="14">
    <source>
        <dbReference type="Pfam" id="PF01529"/>
    </source>
</evidence>